<protein>
    <recommendedName>
        <fullName evidence="2">Phosphodiesterase</fullName>
    </recommendedName>
</protein>
<dbReference type="EMBL" id="LAZR01000046">
    <property type="protein sequence ID" value="KKN99525.1"/>
    <property type="molecule type" value="Genomic_DNA"/>
</dbReference>
<evidence type="ECO:0000313" key="1">
    <source>
        <dbReference type="EMBL" id="KKN99525.1"/>
    </source>
</evidence>
<sequence>MKTLLHGLVLVSSMLAAGTLHADTLSIPVGEQSGSQATSWPQRGVSFDAVVRGWGEPARRHAAVGQPPITRWDYDSFSVYFESSHVIDSVRQHKPKAP</sequence>
<comment type="caution">
    <text evidence="1">The sequence shown here is derived from an EMBL/GenBank/DDBJ whole genome shotgun (WGS) entry which is preliminary data.</text>
</comment>
<reference evidence="1" key="1">
    <citation type="journal article" date="2015" name="Nature">
        <title>Complex archaea that bridge the gap between prokaryotes and eukaryotes.</title>
        <authorList>
            <person name="Spang A."/>
            <person name="Saw J.H."/>
            <person name="Jorgensen S.L."/>
            <person name="Zaremba-Niedzwiedzka K."/>
            <person name="Martijn J."/>
            <person name="Lind A.E."/>
            <person name="van Eijk R."/>
            <person name="Schleper C."/>
            <person name="Guy L."/>
            <person name="Ettema T.J."/>
        </authorList>
    </citation>
    <scope>NUCLEOTIDE SEQUENCE</scope>
</reference>
<dbReference type="AlphaFoldDB" id="A0A0F9V2P4"/>
<evidence type="ECO:0008006" key="2">
    <source>
        <dbReference type="Google" id="ProtNLM"/>
    </source>
</evidence>
<gene>
    <name evidence="1" type="ORF">LCGC14_0136160</name>
</gene>
<name>A0A0F9V2P4_9ZZZZ</name>
<organism evidence="1">
    <name type="scientific">marine sediment metagenome</name>
    <dbReference type="NCBI Taxonomy" id="412755"/>
    <lineage>
        <taxon>unclassified sequences</taxon>
        <taxon>metagenomes</taxon>
        <taxon>ecological metagenomes</taxon>
    </lineage>
</organism>
<proteinExistence type="predicted"/>
<accession>A0A0F9V2P4</accession>